<dbReference type="Proteomes" id="UP000654345">
    <property type="component" value="Unassembled WGS sequence"/>
</dbReference>
<name>A0ABQ3V474_9CHLR</name>
<proteinExistence type="predicted"/>
<evidence type="ECO:0000313" key="2">
    <source>
        <dbReference type="Proteomes" id="UP000654345"/>
    </source>
</evidence>
<gene>
    <name evidence="1" type="ORF">KSB_77500</name>
</gene>
<sequence>MVGSYLPTMASKAALLEETRLFLLTYEQKKQVVLTKQTLMRDILAQRSRKTRTLIAEIISSRLVRWNPPDWVLQDLIAFAKESNLDALRAALLLHVARQDHLLYDFVQEVIVPRLQGDRRIVVADVQTFFDQSQKAHPEVGHWSFETRLRLARGVLATLRDYGLLKGAVNKDLVYPTIPEHVVTHLIRLLLAEGIPETQIADHPDWHIWLWSASQAQAAVARFLKQEHST</sequence>
<accession>A0ABQ3V474</accession>
<dbReference type="Pfam" id="PF08849">
    <property type="entry name" value="BrxA"/>
    <property type="match status" value="1"/>
</dbReference>
<comment type="caution">
    <text evidence="1">The sequence shown here is derived from an EMBL/GenBank/DDBJ whole genome shotgun (WGS) entry which is preliminary data.</text>
</comment>
<reference evidence="1 2" key="1">
    <citation type="journal article" date="2021" name="Int. J. Syst. Evol. Microbiol.">
        <title>Reticulibacter mediterranei gen. nov., sp. nov., within the new family Reticulibacteraceae fam. nov., and Ktedonospora formicarum gen. nov., sp. nov., Ktedonobacter robiniae sp. nov., Dictyobacter formicarum sp. nov. and Dictyobacter arantiisoli sp. nov., belonging to the class Ktedonobacteria.</title>
        <authorList>
            <person name="Yabe S."/>
            <person name="Zheng Y."/>
            <person name="Wang C.M."/>
            <person name="Sakai Y."/>
            <person name="Abe K."/>
            <person name="Yokota A."/>
            <person name="Donadio S."/>
            <person name="Cavaletti L."/>
            <person name="Monciardini P."/>
        </authorList>
    </citation>
    <scope>NUCLEOTIDE SEQUENCE [LARGE SCALE GENOMIC DNA]</scope>
    <source>
        <strain evidence="1 2">SOSP1-30</strain>
    </source>
</reference>
<organism evidence="1 2">
    <name type="scientific">Ktedonobacter robiniae</name>
    <dbReference type="NCBI Taxonomy" id="2778365"/>
    <lineage>
        <taxon>Bacteria</taxon>
        <taxon>Bacillati</taxon>
        <taxon>Chloroflexota</taxon>
        <taxon>Ktedonobacteria</taxon>
        <taxon>Ktedonobacterales</taxon>
        <taxon>Ktedonobacteraceae</taxon>
        <taxon>Ktedonobacter</taxon>
    </lineage>
</organism>
<keyword evidence="2" id="KW-1185">Reference proteome</keyword>
<dbReference type="Gene3D" id="1.10.3540.10">
    <property type="entry name" value="uncharacterized protein from magnetospirillum magneticum domain"/>
    <property type="match status" value="1"/>
</dbReference>
<evidence type="ECO:0008006" key="3">
    <source>
        <dbReference type="Google" id="ProtNLM"/>
    </source>
</evidence>
<dbReference type="InterPro" id="IPR023137">
    <property type="entry name" value="BrxA_sf"/>
</dbReference>
<evidence type="ECO:0000313" key="1">
    <source>
        <dbReference type="EMBL" id="GHO59275.1"/>
    </source>
</evidence>
<dbReference type="InterPro" id="IPR014948">
    <property type="entry name" value="BrxA"/>
</dbReference>
<protein>
    <recommendedName>
        <fullName evidence="3">DUF1819 domain-containing protein</fullName>
    </recommendedName>
</protein>
<dbReference type="EMBL" id="BNJG01000003">
    <property type="protein sequence ID" value="GHO59275.1"/>
    <property type="molecule type" value="Genomic_DNA"/>
</dbReference>